<dbReference type="GO" id="GO:0022857">
    <property type="term" value="F:transmembrane transporter activity"/>
    <property type="evidence" value="ECO:0007669"/>
    <property type="project" value="TreeGrafter"/>
</dbReference>
<sequence length="287" mass="32182">MKRQAYVQEFGLYRSDIRYRDGGRISSSIAQTTSFAFILHFLYFEHKSLSFHGSIRKKDTAVVPQHEGAKELDSKVPVTKKGLQFWAIICSLCVTSLLGALEITEIATSFPTIVRALDIGDGYVWVTNALFSDNQLLYFISAAVQPLFGQFVESFRKGMGDDIHNFNICSIEMLITGRAVQRIAISGFNMIVDVIVADLVPLRERSNYIAIVLMVFHIRCTLRLNVWRLAISLVIVAHSHPAHDASLWYGSLYGLGELEVLQGTCDTSPAFHTPHVIGRIYQQVLPD</sequence>
<keyword evidence="4" id="KW-0812">Transmembrane</keyword>
<evidence type="ECO:0000313" key="8">
    <source>
        <dbReference type="EMBL" id="KJF59992.1"/>
    </source>
</evidence>
<keyword evidence="6" id="KW-0472">Membrane</keyword>
<proteinExistence type="inferred from homology"/>
<evidence type="ECO:0000256" key="4">
    <source>
        <dbReference type="ARBA" id="ARBA00022692"/>
    </source>
</evidence>
<dbReference type="GO" id="GO:0005886">
    <property type="term" value="C:plasma membrane"/>
    <property type="evidence" value="ECO:0007669"/>
    <property type="project" value="TreeGrafter"/>
</dbReference>
<dbReference type="GeneID" id="24164290"/>
<keyword evidence="5" id="KW-1133">Transmembrane helix</keyword>
<accession>A0A0D8JRS5</accession>
<dbReference type="InterPro" id="IPR036259">
    <property type="entry name" value="MFS_trans_sf"/>
</dbReference>
<dbReference type="RefSeq" id="XP_004445640.1">
    <property type="nucleotide sequence ID" value="XM_004445583.1"/>
</dbReference>
<evidence type="ECO:0000256" key="2">
    <source>
        <dbReference type="ARBA" id="ARBA00008335"/>
    </source>
</evidence>
<dbReference type="Proteomes" id="UP000001261">
    <property type="component" value="Unassembled WGS sequence"/>
</dbReference>
<evidence type="ECO:0000256" key="7">
    <source>
        <dbReference type="ARBA" id="ARBA00023180"/>
    </source>
</evidence>
<dbReference type="PANTHER" id="PTHR23501">
    <property type="entry name" value="MAJOR FACILITATOR SUPERFAMILY"/>
    <property type="match status" value="1"/>
</dbReference>
<dbReference type="PANTHER" id="PTHR23501:SF187">
    <property type="entry name" value="MAJOR FACILITATOR SUPERFAMILY (MFS) PROFILE DOMAIN-CONTAINING PROTEIN"/>
    <property type="match status" value="1"/>
</dbReference>
<evidence type="ECO:0000256" key="1">
    <source>
        <dbReference type="ARBA" id="ARBA00004141"/>
    </source>
</evidence>
<evidence type="ECO:0000256" key="6">
    <source>
        <dbReference type="ARBA" id="ARBA00023136"/>
    </source>
</evidence>
<dbReference type="AlphaFoldDB" id="A0A0D8JRS5"/>
<dbReference type="SUPFAM" id="SSF103473">
    <property type="entry name" value="MFS general substrate transporter"/>
    <property type="match status" value="1"/>
</dbReference>
<organism evidence="8 9">
    <name type="scientific">Coccidioides immitis (strain RS)</name>
    <name type="common">Valley fever fungus</name>
    <dbReference type="NCBI Taxonomy" id="246410"/>
    <lineage>
        <taxon>Eukaryota</taxon>
        <taxon>Fungi</taxon>
        <taxon>Dikarya</taxon>
        <taxon>Ascomycota</taxon>
        <taxon>Pezizomycotina</taxon>
        <taxon>Eurotiomycetes</taxon>
        <taxon>Eurotiomycetidae</taxon>
        <taxon>Onygenales</taxon>
        <taxon>Onygenaceae</taxon>
        <taxon>Coccidioides</taxon>
    </lineage>
</organism>
<comment type="subcellular location">
    <subcellularLocation>
        <location evidence="1">Membrane</location>
        <topology evidence="1">Multi-pass membrane protein</topology>
    </subcellularLocation>
</comment>
<keyword evidence="9" id="KW-1185">Reference proteome</keyword>
<dbReference type="VEuPathDB" id="FungiDB:CIMG_12663"/>
<evidence type="ECO:0000256" key="3">
    <source>
        <dbReference type="ARBA" id="ARBA00022448"/>
    </source>
</evidence>
<protein>
    <submittedName>
        <fullName evidence="8">Uncharacterized protein</fullName>
    </submittedName>
</protein>
<dbReference type="EMBL" id="GG704911">
    <property type="protein sequence ID" value="KJF59992.1"/>
    <property type="molecule type" value="Genomic_DNA"/>
</dbReference>
<dbReference type="InParanoid" id="A0A0D8JRS5"/>
<reference evidence="9" key="2">
    <citation type="journal article" date="2010" name="Genome Res.">
        <title>Population genomic sequencing of Coccidioides fungi reveals recent hybridization and transposon control.</title>
        <authorList>
            <person name="Neafsey D.E."/>
            <person name="Barker B.M."/>
            <person name="Sharpton T.J."/>
            <person name="Stajich J.E."/>
            <person name="Park D.J."/>
            <person name="Whiston E."/>
            <person name="Hung C.-Y."/>
            <person name="McMahan C."/>
            <person name="White J."/>
            <person name="Sykes S."/>
            <person name="Heiman D."/>
            <person name="Young S."/>
            <person name="Zeng Q."/>
            <person name="Abouelleil A."/>
            <person name="Aftuck L."/>
            <person name="Bessette D."/>
            <person name="Brown A."/>
            <person name="FitzGerald M."/>
            <person name="Lui A."/>
            <person name="Macdonald J.P."/>
            <person name="Priest M."/>
            <person name="Orbach M.J."/>
            <person name="Galgiani J.N."/>
            <person name="Kirkland T.N."/>
            <person name="Cole G.T."/>
            <person name="Birren B.W."/>
            <person name="Henn M.R."/>
            <person name="Taylor J.W."/>
            <person name="Rounsley S.D."/>
        </authorList>
    </citation>
    <scope>GENOME REANNOTATION</scope>
    <source>
        <strain evidence="9">RS</strain>
    </source>
</reference>
<gene>
    <name evidence="8" type="ORF">CIMG_12663</name>
</gene>
<keyword evidence="7" id="KW-0325">Glycoprotein</keyword>
<dbReference type="KEGG" id="cim:CIMG_12663"/>
<reference evidence="9" key="1">
    <citation type="journal article" date="2009" name="Genome Res.">
        <title>Comparative genomic analyses of the human fungal pathogens Coccidioides and their relatives.</title>
        <authorList>
            <person name="Sharpton T.J."/>
            <person name="Stajich J.E."/>
            <person name="Rounsley S.D."/>
            <person name="Gardner M.J."/>
            <person name="Wortman J.R."/>
            <person name="Jordar V.S."/>
            <person name="Maiti R."/>
            <person name="Kodira C.D."/>
            <person name="Neafsey D.E."/>
            <person name="Zeng Q."/>
            <person name="Hung C.-Y."/>
            <person name="McMahan C."/>
            <person name="Muszewska A."/>
            <person name="Grynberg M."/>
            <person name="Mandel M.A."/>
            <person name="Kellner E.M."/>
            <person name="Barker B.M."/>
            <person name="Galgiani J.N."/>
            <person name="Orbach M.J."/>
            <person name="Kirkland T.N."/>
            <person name="Cole G.T."/>
            <person name="Henn M.R."/>
            <person name="Birren B.W."/>
            <person name="Taylor J.W."/>
        </authorList>
    </citation>
    <scope>NUCLEOTIDE SEQUENCE [LARGE SCALE GENOMIC DNA]</scope>
    <source>
        <strain evidence="9">RS</strain>
    </source>
</reference>
<dbReference type="OrthoDB" id="10021397at2759"/>
<evidence type="ECO:0000256" key="5">
    <source>
        <dbReference type="ARBA" id="ARBA00022989"/>
    </source>
</evidence>
<keyword evidence="3" id="KW-0813">Transport</keyword>
<comment type="similarity">
    <text evidence="2">Belongs to the major facilitator superfamily.</text>
</comment>
<evidence type="ECO:0000313" key="9">
    <source>
        <dbReference type="Proteomes" id="UP000001261"/>
    </source>
</evidence>
<name>A0A0D8JRS5_COCIM</name>